<organism evidence="2 3">
    <name type="scientific">Lysobacter hankyongensis</name>
    <dbReference type="NCBI Taxonomy" id="1176535"/>
    <lineage>
        <taxon>Bacteria</taxon>
        <taxon>Pseudomonadati</taxon>
        <taxon>Pseudomonadota</taxon>
        <taxon>Gammaproteobacteria</taxon>
        <taxon>Lysobacterales</taxon>
        <taxon>Lysobacteraceae</taxon>
        <taxon>Lysobacter</taxon>
    </lineage>
</organism>
<sequence length="316" mass="34007">MPLNPTPTLFPLRRCVAACALALLAMPAFAQELSDLDPGEDPATVEPANPKTGGKLLLTAGVTQVEGAAGGGLTPWATIGGYGERGQIGANAFYTRVDVDDYGLESYGAMVGFHDRVELSVSRQVFDTQDVGAALGLGQGFEISQDTLGVKVKLFGDAILEQDRWLPQVALGVQRKRNDRGALVRAIGAKDDSGTDVYLSATKLYLDKSLLLNATVRFTEANQFGILGFGGDRNDGRSAQFEGSVAYLLDRRFAIGAEYRTKPDNLNIADEDDAWDVFAAWTPNRHVSLTVAYVDLGNIVIRDRQRGVYASLQVGF</sequence>
<evidence type="ECO:0000256" key="1">
    <source>
        <dbReference type="SAM" id="SignalP"/>
    </source>
</evidence>
<name>A0ABP9C0S6_9GAMM</name>
<dbReference type="InterPro" id="IPR021393">
    <property type="entry name" value="DUF3034"/>
</dbReference>
<evidence type="ECO:0000313" key="2">
    <source>
        <dbReference type="EMBL" id="GAA4802415.1"/>
    </source>
</evidence>
<feature type="chain" id="PRO_5046457760" evidence="1">
    <location>
        <begin position="31"/>
        <end position="316"/>
    </location>
</feature>
<dbReference type="RefSeq" id="WP_345304297.1">
    <property type="nucleotide sequence ID" value="NZ_BAABJE010000017.1"/>
</dbReference>
<feature type="signal peptide" evidence="1">
    <location>
        <begin position="1"/>
        <end position="30"/>
    </location>
</feature>
<comment type="caution">
    <text evidence="2">The sequence shown here is derived from an EMBL/GenBank/DDBJ whole genome shotgun (WGS) entry which is preliminary data.</text>
</comment>
<dbReference type="EMBL" id="BAABJE010000017">
    <property type="protein sequence ID" value="GAA4802415.1"/>
    <property type="molecule type" value="Genomic_DNA"/>
</dbReference>
<protein>
    <submittedName>
        <fullName evidence="2">DUF3034 family protein</fullName>
    </submittedName>
</protein>
<accession>A0ABP9C0S6</accession>
<gene>
    <name evidence="2" type="ORF">GCM10023307_31400</name>
</gene>
<dbReference type="Proteomes" id="UP001499959">
    <property type="component" value="Unassembled WGS sequence"/>
</dbReference>
<dbReference type="Pfam" id="PF11231">
    <property type="entry name" value="DUF3034"/>
    <property type="match status" value="1"/>
</dbReference>
<evidence type="ECO:0000313" key="3">
    <source>
        <dbReference type="Proteomes" id="UP001499959"/>
    </source>
</evidence>
<proteinExistence type="predicted"/>
<keyword evidence="3" id="KW-1185">Reference proteome</keyword>
<reference evidence="3" key="1">
    <citation type="journal article" date="2019" name="Int. J. Syst. Evol. Microbiol.">
        <title>The Global Catalogue of Microorganisms (GCM) 10K type strain sequencing project: providing services to taxonomists for standard genome sequencing and annotation.</title>
        <authorList>
            <consortium name="The Broad Institute Genomics Platform"/>
            <consortium name="The Broad Institute Genome Sequencing Center for Infectious Disease"/>
            <person name="Wu L."/>
            <person name="Ma J."/>
        </authorList>
    </citation>
    <scope>NUCLEOTIDE SEQUENCE [LARGE SCALE GENOMIC DNA]</scope>
    <source>
        <strain evidence="3">JCM 18204</strain>
    </source>
</reference>
<keyword evidence="1" id="KW-0732">Signal</keyword>